<evidence type="ECO:0000313" key="2">
    <source>
        <dbReference type="Proteomes" id="UP000005426"/>
    </source>
</evidence>
<evidence type="ECO:0000313" key="1">
    <source>
        <dbReference type="EMBL" id="EHK44082.1"/>
    </source>
</evidence>
<keyword evidence="2" id="KW-1185">Reference proteome</keyword>
<accession>G9P036</accession>
<comment type="caution">
    <text evidence="1">The sequence shown here is derived from an EMBL/GenBank/DDBJ whole genome shotgun (WGS) entry which is preliminary data.</text>
</comment>
<dbReference type="Proteomes" id="UP000005426">
    <property type="component" value="Unassembled WGS sequence"/>
</dbReference>
<name>G9P036_HYPAI</name>
<sequence length="83" mass="9379">MYIYLRVPGLFIDMCVEFITRSKGKQSVYPKHSLTALLISNFDMTGSPLSLHICITFKTPKSIRYPPQRFPGSEPAFPADALQ</sequence>
<dbReference type="HOGENOM" id="CLU_2542857_0_0_1"/>
<organism evidence="1 2">
    <name type="scientific">Hypocrea atroviridis (strain ATCC 20476 / IMI 206040)</name>
    <name type="common">Trichoderma atroviride</name>
    <dbReference type="NCBI Taxonomy" id="452589"/>
    <lineage>
        <taxon>Eukaryota</taxon>
        <taxon>Fungi</taxon>
        <taxon>Dikarya</taxon>
        <taxon>Ascomycota</taxon>
        <taxon>Pezizomycotina</taxon>
        <taxon>Sordariomycetes</taxon>
        <taxon>Hypocreomycetidae</taxon>
        <taxon>Hypocreales</taxon>
        <taxon>Hypocreaceae</taxon>
        <taxon>Trichoderma</taxon>
    </lineage>
</organism>
<protein>
    <submittedName>
        <fullName evidence="1">Uncharacterized protein</fullName>
    </submittedName>
</protein>
<dbReference type="EMBL" id="ABDG02000025">
    <property type="protein sequence ID" value="EHK44082.1"/>
    <property type="molecule type" value="Genomic_DNA"/>
</dbReference>
<dbReference type="AlphaFoldDB" id="G9P036"/>
<proteinExistence type="predicted"/>
<gene>
    <name evidence="1" type="ORF">TRIATDRAFT_300408</name>
</gene>
<reference evidence="1 2" key="1">
    <citation type="journal article" date="2011" name="Genome Biol.">
        <title>Comparative genome sequence analysis underscores mycoparasitism as the ancestral life style of Trichoderma.</title>
        <authorList>
            <person name="Kubicek C.P."/>
            <person name="Herrera-Estrella A."/>
            <person name="Seidl-Seiboth V."/>
            <person name="Martinez D.A."/>
            <person name="Druzhinina I.S."/>
            <person name="Thon M."/>
            <person name="Zeilinger S."/>
            <person name="Casas-Flores S."/>
            <person name="Horwitz B.A."/>
            <person name="Mukherjee P.K."/>
            <person name="Mukherjee M."/>
            <person name="Kredics L."/>
            <person name="Alcaraz L.D."/>
            <person name="Aerts A."/>
            <person name="Antal Z."/>
            <person name="Atanasova L."/>
            <person name="Cervantes-Badillo M.G."/>
            <person name="Challacombe J."/>
            <person name="Chertkov O."/>
            <person name="McCluskey K."/>
            <person name="Coulpier F."/>
            <person name="Deshpande N."/>
            <person name="von Doehren H."/>
            <person name="Ebbole D.J."/>
            <person name="Esquivel-Naranjo E.U."/>
            <person name="Fekete E."/>
            <person name="Flipphi M."/>
            <person name="Glaser F."/>
            <person name="Gomez-Rodriguez E.Y."/>
            <person name="Gruber S."/>
            <person name="Han C."/>
            <person name="Henrissat B."/>
            <person name="Hermosa R."/>
            <person name="Hernandez-Onate M."/>
            <person name="Karaffa L."/>
            <person name="Kosti I."/>
            <person name="Le Crom S."/>
            <person name="Lindquist E."/>
            <person name="Lucas S."/>
            <person name="Luebeck M."/>
            <person name="Luebeck P.S."/>
            <person name="Margeot A."/>
            <person name="Metz B."/>
            <person name="Misra M."/>
            <person name="Nevalainen H."/>
            <person name="Omann M."/>
            <person name="Packer N."/>
            <person name="Perrone G."/>
            <person name="Uresti-Rivera E.E."/>
            <person name="Salamov A."/>
            <person name="Schmoll M."/>
            <person name="Seiboth B."/>
            <person name="Shapiro H."/>
            <person name="Sukno S."/>
            <person name="Tamayo-Ramos J.A."/>
            <person name="Tisch D."/>
            <person name="Wiest A."/>
            <person name="Wilkinson H.H."/>
            <person name="Zhang M."/>
            <person name="Coutinho P.M."/>
            <person name="Kenerley C.M."/>
            <person name="Monte E."/>
            <person name="Baker S.E."/>
            <person name="Grigoriev I.V."/>
        </authorList>
    </citation>
    <scope>NUCLEOTIDE SEQUENCE [LARGE SCALE GENOMIC DNA]</scope>
    <source>
        <strain evidence="2">ATCC 20476 / IMI 206040</strain>
    </source>
</reference>